<dbReference type="InterPro" id="IPR000772">
    <property type="entry name" value="Ricin_B_lectin"/>
</dbReference>
<reference evidence="4" key="1">
    <citation type="journal article" date="2020" name="Nature">
        <title>Giant virus diversity and host interactions through global metagenomics.</title>
        <authorList>
            <person name="Schulz F."/>
            <person name="Roux S."/>
            <person name="Paez-Espino D."/>
            <person name="Jungbluth S."/>
            <person name="Walsh D.A."/>
            <person name="Denef V.J."/>
            <person name="McMahon K.D."/>
            <person name="Konstantinidis K.T."/>
            <person name="Eloe-Fadrosh E.A."/>
            <person name="Kyrpides N.C."/>
            <person name="Woyke T."/>
        </authorList>
    </citation>
    <scope>NUCLEOTIDE SEQUENCE</scope>
    <source>
        <strain evidence="4">GVMAG-S-ERX555907-102</strain>
    </source>
</reference>
<proteinExistence type="predicted"/>
<dbReference type="Pfam" id="PF00652">
    <property type="entry name" value="Ricin_B_lectin"/>
    <property type="match status" value="1"/>
</dbReference>
<evidence type="ECO:0000259" key="3">
    <source>
        <dbReference type="SMART" id="SM00458"/>
    </source>
</evidence>
<dbReference type="InterPro" id="IPR035992">
    <property type="entry name" value="Ricin_B-like_lectins"/>
</dbReference>
<feature type="compositionally biased region" description="Basic residues" evidence="1">
    <location>
        <begin position="71"/>
        <end position="89"/>
    </location>
</feature>
<feature type="domain" description="Ricin B lectin" evidence="3">
    <location>
        <begin position="123"/>
        <end position="252"/>
    </location>
</feature>
<protein>
    <recommendedName>
        <fullName evidence="3">Ricin B lectin domain-containing protein</fullName>
    </recommendedName>
</protein>
<dbReference type="SUPFAM" id="SSF50370">
    <property type="entry name" value="Ricin B-like lectins"/>
    <property type="match status" value="1"/>
</dbReference>
<keyword evidence="2" id="KW-0812">Transmembrane</keyword>
<dbReference type="AlphaFoldDB" id="A0A6C0KZC3"/>
<sequence length="421" mass="48167">MLYLYIYAMFYKSHFKTILKVLLLSVITFVLVGFFLFNCKPNSSIIEGARGKRRRRPRRRRSRRRKLSISFRSQKKKRKKKKKRARAAARGRAQESNNQHVQQESNNQHVQHQIQNQLLNIPGPPNSMIKATHGICLDASQRSRNGGKVHMWNCNPNNKNQQWNYNSDTKQIKATHGLCLDASQRNNRGGKVHMWNCNPNNKNQQWDYNSSTRQIKATHGKCLDASQRSQRGGKVHMWDCNPNNKNQQWELNSQQSQVSSTNPPNTLQVSSCAVPYSGKLQLSETLGIFNIFGEDKIVQCNNQTPELVSAKKTELPSEINLTNQSGNEPHIKYNDTVKLCNKIYHIKNKDNSNSNEKIKYGDVAKFVPSNTNDASFLVTFNPNVYGESNVKNLKYSDFSELYGTQYEHCSDSNNVASIAAK</sequence>
<feature type="transmembrane region" description="Helical" evidence="2">
    <location>
        <begin position="21"/>
        <end position="37"/>
    </location>
</feature>
<accession>A0A6C0KZC3</accession>
<keyword evidence="2" id="KW-0472">Membrane</keyword>
<evidence type="ECO:0000256" key="1">
    <source>
        <dbReference type="SAM" id="MobiDB-lite"/>
    </source>
</evidence>
<dbReference type="PROSITE" id="PS50231">
    <property type="entry name" value="RICIN_B_LECTIN"/>
    <property type="match status" value="1"/>
</dbReference>
<organism evidence="4">
    <name type="scientific">viral metagenome</name>
    <dbReference type="NCBI Taxonomy" id="1070528"/>
    <lineage>
        <taxon>unclassified sequences</taxon>
        <taxon>metagenomes</taxon>
        <taxon>organismal metagenomes</taxon>
    </lineage>
</organism>
<feature type="compositionally biased region" description="Polar residues" evidence="1">
    <location>
        <begin position="94"/>
        <end position="105"/>
    </location>
</feature>
<dbReference type="CDD" id="cd00161">
    <property type="entry name" value="beta-trefoil_Ricin-like"/>
    <property type="match status" value="1"/>
</dbReference>
<evidence type="ECO:0000256" key="2">
    <source>
        <dbReference type="SAM" id="Phobius"/>
    </source>
</evidence>
<dbReference type="SMART" id="SM00458">
    <property type="entry name" value="RICIN"/>
    <property type="match status" value="1"/>
</dbReference>
<evidence type="ECO:0000313" key="4">
    <source>
        <dbReference type="EMBL" id="QHU22623.1"/>
    </source>
</evidence>
<dbReference type="EMBL" id="MN741014">
    <property type="protein sequence ID" value="QHU22623.1"/>
    <property type="molecule type" value="Genomic_DNA"/>
</dbReference>
<feature type="region of interest" description="Disordered" evidence="1">
    <location>
        <begin position="71"/>
        <end position="112"/>
    </location>
</feature>
<name>A0A6C0KZC3_9ZZZZ</name>
<keyword evidence="2" id="KW-1133">Transmembrane helix</keyword>
<dbReference type="Gene3D" id="2.80.10.50">
    <property type="match status" value="2"/>
</dbReference>